<feature type="domain" description="Histidine kinase" evidence="6">
    <location>
        <begin position="353"/>
        <end position="575"/>
    </location>
</feature>
<protein>
    <recommendedName>
        <fullName evidence="2">histidine kinase</fullName>
        <ecNumber evidence="2">2.7.13.3</ecNumber>
    </recommendedName>
</protein>
<dbReference type="RefSeq" id="WP_290255290.1">
    <property type="nucleotide sequence ID" value="NZ_JAUGQQ010000010.1"/>
</dbReference>
<dbReference type="Pfam" id="PF00512">
    <property type="entry name" value="HisKA"/>
    <property type="match status" value="1"/>
</dbReference>
<gene>
    <name evidence="8" type="ORF">QRD02_12490</name>
</gene>
<dbReference type="InterPro" id="IPR001789">
    <property type="entry name" value="Sig_transdc_resp-reg_receiver"/>
</dbReference>
<dbReference type="InterPro" id="IPR036890">
    <property type="entry name" value="HATPase_C_sf"/>
</dbReference>
<dbReference type="SMART" id="SM00388">
    <property type="entry name" value="HisKA"/>
    <property type="match status" value="1"/>
</dbReference>
<proteinExistence type="predicted"/>
<evidence type="ECO:0000313" key="8">
    <source>
        <dbReference type="EMBL" id="MDN3725200.1"/>
    </source>
</evidence>
<dbReference type="PROSITE" id="PS50110">
    <property type="entry name" value="RESPONSE_REGULATORY"/>
    <property type="match status" value="1"/>
</dbReference>
<evidence type="ECO:0000259" key="6">
    <source>
        <dbReference type="PROSITE" id="PS50109"/>
    </source>
</evidence>
<evidence type="ECO:0000313" key="9">
    <source>
        <dbReference type="Proteomes" id="UP001244787"/>
    </source>
</evidence>
<dbReference type="InterPro" id="IPR004358">
    <property type="entry name" value="Sig_transdc_His_kin-like_C"/>
</dbReference>
<evidence type="ECO:0000256" key="4">
    <source>
        <dbReference type="PROSITE-ProRule" id="PRU00169"/>
    </source>
</evidence>
<dbReference type="EC" id="2.7.13.3" evidence="2"/>
<keyword evidence="5" id="KW-0472">Membrane</keyword>
<dbReference type="InterPro" id="IPR036097">
    <property type="entry name" value="HisK_dim/P_sf"/>
</dbReference>
<dbReference type="EMBL" id="JAUGQQ010000010">
    <property type="protein sequence ID" value="MDN3725200.1"/>
    <property type="molecule type" value="Genomic_DNA"/>
</dbReference>
<keyword evidence="9" id="KW-1185">Reference proteome</keyword>
<dbReference type="Gene3D" id="1.10.287.130">
    <property type="match status" value="1"/>
</dbReference>
<dbReference type="SUPFAM" id="SSF55874">
    <property type="entry name" value="ATPase domain of HSP90 chaperone/DNA topoisomerase II/histidine kinase"/>
    <property type="match status" value="1"/>
</dbReference>
<dbReference type="Pfam" id="PF02518">
    <property type="entry name" value="HATPase_c"/>
    <property type="match status" value="1"/>
</dbReference>
<dbReference type="CDD" id="cd17546">
    <property type="entry name" value="REC_hyHK_CKI1_RcsC-like"/>
    <property type="match status" value="1"/>
</dbReference>
<dbReference type="InterPro" id="IPR003661">
    <property type="entry name" value="HisK_dim/P_dom"/>
</dbReference>
<comment type="caution">
    <text evidence="8">The sequence shown here is derived from an EMBL/GenBank/DDBJ whole genome shotgun (WGS) entry which is preliminary data.</text>
</comment>
<reference evidence="8 9" key="1">
    <citation type="submission" date="2023-06" db="EMBL/GenBank/DDBJ databases">
        <authorList>
            <person name="Ye Y.-Q."/>
            <person name="Du Z.-J."/>
        </authorList>
    </citation>
    <scope>NUCLEOTIDE SEQUENCE [LARGE SCALE GENOMIC DNA]</scope>
    <source>
        <strain evidence="8 9">SDUM287046</strain>
    </source>
</reference>
<dbReference type="Pfam" id="PF00072">
    <property type="entry name" value="Response_reg"/>
    <property type="match status" value="1"/>
</dbReference>
<dbReference type="SUPFAM" id="SSF48452">
    <property type="entry name" value="TPR-like"/>
    <property type="match status" value="1"/>
</dbReference>
<dbReference type="Proteomes" id="UP001244787">
    <property type="component" value="Unassembled WGS sequence"/>
</dbReference>
<dbReference type="PRINTS" id="PR00344">
    <property type="entry name" value="BCTRLSENSOR"/>
</dbReference>
<feature type="modified residue" description="4-aspartylphosphate" evidence="4">
    <location>
        <position position="647"/>
    </location>
</feature>
<evidence type="ECO:0000256" key="1">
    <source>
        <dbReference type="ARBA" id="ARBA00000085"/>
    </source>
</evidence>
<keyword evidence="3 4" id="KW-0597">Phosphoprotein</keyword>
<dbReference type="InterPro" id="IPR011990">
    <property type="entry name" value="TPR-like_helical_dom_sf"/>
</dbReference>
<dbReference type="Gene3D" id="1.25.40.10">
    <property type="entry name" value="Tetratricopeptide repeat domain"/>
    <property type="match status" value="1"/>
</dbReference>
<comment type="catalytic activity">
    <reaction evidence="1">
        <text>ATP + protein L-histidine = ADP + protein N-phospho-L-histidine.</text>
        <dbReference type="EC" id="2.7.13.3"/>
    </reaction>
</comment>
<dbReference type="PANTHER" id="PTHR45339">
    <property type="entry name" value="HYBRID SIGNAL TRANSDUCTION HISTIDINE KINASE J"/>
    <property type="match status" value="1"/>
</dbReference>
<keyword evidence="5" id="KW-1133">Transmembrane helix</keyword>
<dbReference type="SUPFAM" id="SSF52172">
    <property type="entry name" value="CheY-like"/>
    <property type="match status" value="1"/>
</dbReference>
<dbReference type="SMART" id="SM00448">
    <property type="entry name" value="REC"/>
    <property type="match status" value="1"/>
</dbReference>
<evidence type="ECO:0000259" key="7">
    <source>
        <dbReference type="PROSITE" id="PS50110"/>
    </source>
</evidence>
<sequence length="719" mass="81383">MQKSSDSTTHSPIQNTIDSLEKEVLKHYYGKNYGQTIELGNQLILLAKETNDDSKIITTYSFIGNAFLQSEDTLSSRTIFEDNVNRALNLKDPVHIAATQIDLANFYALTGNERKAIALNLSTIPYSKENSDTISLYILHSNIAELSLNNNDTATASFHVKQMTNYLGEKKSPHFEAGSKLLNGRLQLMLNNPQSAVKYLREGNKIAESINFTEILIQGYNDLANAEALLGNYENAYQARENHQKYLAEKYERDKIAAIENVTAKYRLNDYKRRIEAQTKKNELDRQQAARETTILWVKIATGILLIFSIFMIWANLNRKKLLKNLKAKNKQYLVAKEKSEELSKAKSILFSNITHELRTPMYGIIGITSILLNDNKFKEQRENLSSLKFSADYLLSLINNVLYFNKTEANQNDELNKTEFNIRELLRNISETAKFLNSSFPNEILLQIDSAIPETIIGDETKLSQVLMNLLNNSSKFTEKGKIWVNVRRIPTQTTDKIILAFLVKDSGKGISLEKQKKLLENLDKDKITMESANGSGIGLPIVKRILDQHNSKLELSSELGKGTEVSFIIEYELAWTIVSDQTTTIDLPKTSLNGIRILIVDDNKINQLVTKKSVENYGAIACVAGSGLEALSMVAEETFDLILMDINMPEMDGFETTERIRKTLKEIPIIALTAVEKEKVIHQERFGLMNDIVIKPYQGEQFIDTLLKNLRGNAIQI</sequence>
<evidence type="ECO:0000256" key="3">
    <source>
        <dbReference type="ARBA" id="ARBA00022553"/>
    </source>
</evidence>
<organism evidence="8 9">
    <name type="scientific">Aequorivita aurantiaca</name>
    <dbReference type="NCBI Taxonomy" id="3053356"/>
    <lineage>
        <taxon>Bacteria</taxon>
        <taxon>Pseudomonadati</taxon>
        <taxon>Bacteroidota</taxon>
        <taxon>Flavobacteriia</taxon>
        <taxon>Flavobacteriales</taxon>
        <taxon>Flavobacteriaceae</taxon>
        <taxon>Aequorivita</taxon>
    </lineage>
</organism>
<dbReference type="Gene3D" id="3.40.50.2300">
    <property type="match status" value="1"/>
</dbReference>
<dbReference type="InterPro" id="IPR005467">
    <property type="entry name" value="His_kinase_dom"/>
</dbReference>
<name>A0ABT8DMS9_9FLAO</name>
<keyword evidence="5" id="KW-0812">Transmembrane</keyword>
<evidence type="ECO:0000256" key="2">
    <source>
        <dbReference type="ARBA" id="ARBA00012438"/>
    </source>
</evidence>
<accession>A0ABT8DMS9</accession>
<evidence type="ECO:0000256" key="5">
    <source>
        <dbReference type="SAM" id="Phobius"/>
    </source>
</evidence>
<dbReference type="SMART" id="SM00387">
    <property type="entry name" value="HATPase_c"/>
    <property type="match status" value="1"/>
</dbReference>
<dbReference type="InterPro" id="IPR011006">
    <property type="entry name" value="CheY-like_superfamily"/>
</dbReference>
<dbReference type="PANTHER" id="PTHR45339:SF5">
    <property type="entry name" value="HISTIDINE KINASE"/>
    <property type="match status" value="1"/>
</dbReference>
<dbReference type="InterPro" id="IPR003594">
    <property type="entry name" value="HATPase_dom"/>
</dbReference>
<dbReference type="SUPFAM" id="SSF47384">
    <property type="entry name" value="Homodimeric domain of signal transducing histidine kinase"/>
    <property type="match status" value="1"/>
</dbReference>
<dbReference type="PROSITE" id="PS50109">
    <property type="entry name" value="HIS_KIN"/>
    <property type="match status" value="1"/>
</dbReference>
<dbReference type="CDD" id="cd00082">
    <property type="entry name" value="HisKA"/>
    <property type="match status" value="1"/>
</dbReference>
<feature type="domain" description="Response regulatory" evidence="7">
    <location>
        <begin position="598"/>
        <end position="712"/>
    </location>
</feature>
<dbReference type="Gene3D" id="3.30.565.10">
    <property type="entry name" value="Histidine kinase-like ATPase, C-terminal domain"/>
    <property type="match status" value="1"/>
</dbReference>
<feature type="transmembrane region" description="Helical" evidence="5">
    <location>
        <begin position="296"/>
        <end position="317"/>
    </location>
</feature>